<dbReference type="EC" id="1.1.1.270" evidence="2"/>
<dbReference type="InterPro" id="IPR036291">
    <property type="entry name" value="NAD(P)-bd_dom_sf"/>
</dbReference>
<dbReference type="PANTHER" id="PTHR43647">
    <property type="entry name" value="DEHYDROGENASE"/>
    <property type="match status" value="1"/>
</dbReference>
<dbReference type="STRING" id="104259.A0A0F7TBL3"/>
<dbReference type="EMBL" id="CDHK01000001">
    <property type="protein sequence ID" value="CEJ53825.1"/>
    <property type="molecule type" value="Genomic_DNA"/>
</dbReference>
<dbReference type="PANTHER" id="PTHR43647:SF4">
    <property type="entry name" value="KETOREDUCTASE (KR) DOMAIN-CONTAINING PROTEIN"/>
    <property type="match status" value="1"/>
</dbReference>
<dbReference type="InterPro" id="IPR051593">
    <property type="entry name" value="Ergosterol_Biosynth_ERG27"/>
</dbReference>
<dbReference type="Gene3D" id="3.40.50.720">
    <property type="entry name" value="NAD(P)-binding Rossmann-like Domain"/>
    <property type="match status" value="1"/>
</dbReference>
<proteinExistence type="predicted"/>
<accession>A0A0F7TBL3</accession>
<gene>
    <name evidence="3" type="ORF">PMG11_00166</name>
</gene>
<dbReference type="InterPro" id="IPR002347">
    <property type="entry name" value="SDR_fam"/>
</dbReference>
<keyword evidence="4" id="KW-1185">Reference proteome</keyword>
<sequence>MAGTVVITGANGSLALGFVEALLSRYPQHTLIATVRNASPEKDPNTAELVRIISKYPNSRASVEVLDLGQLASVRTFAQKLAGLVVSKKIPRITAIVCNAATLSLEAGQKFTSDGYEATFQVCHLSHYLLVLMLLDCMDPTSGRIVMLGSITHYPEKSNPVSSLGPCFPENLEELVKPTPDPPSLVHDRGFQRYGTAKLANVTFALDLNERLKRDPRLSNVTVTAMDPGGLPASRAQTEQKKSTKRIMATINFLMPVLKYVTTAFRTTEDAGRELAAVSVDPSFHGKRGYFVGQKEGAPAAVSKDVAMQERLWAACWRWSGMKSEESVLQDYAHGL</sequence>
<dbReference type="Proteomes" id="UP000042958">
    <property type="component" value="Unassembled WGS sequence"/>
</dbReference>
<evidence type="ECO:0000256" key="2">
    <source>
        <dbReference type="ARBA" id="ARBA00023621"/>
    </source>
</evidence>
<organism evidence="3 4">
    <name type="scientific">Penicillium brasilianum</name>
    <dbReference type="NCBI Taxonomy" id="104259"/>
    <lineage>
        <taxon>Eukaryota</taxon>
        <taxon>Fungi</taxon>
        <taxon>Dikarya</taxon>
        <taxon>Ascomycota</taxon>
        <taxon>Pezizomycotina</taxon>
        <taxon>Eurotiomycetes</taxon>
        <taxon>Eurotiomycetidae</taxon>
        <taxon>Eurotiales</taxon>
        <taxon>Aspergillaceae</taxon>
        <taxon>Penicillium</taxon>
    </lineage>
</organism>
<evidence type="ECO:0000313" key="4">
    <source>
        <dbReference type="Proteomes" id="UP000042958"/>
    </source>
</evidence>
<dbReference type="GO" id="GO:0000253">
    <property type="term" value="F:3-beta-hydroxysteroid 3-dehydrogenase (NADP+) activity"/>
    <property type="evidence" value="ECO:0007669"/>
    <property type="project" value="UniProtKB-EC"/>
</dbReference>
<dbReference type="OrthoDB" id="191139at2759"/>
<dbReference type="Pfam" id="PF00106">
    <property type="entry name" value="adh_short"/>
    <property type="match status" value="1"/>
</dbReference>
<dbReference type="GO" id="GO:0005789">
    <property type="term" value="C:endoplasmic reticulum membrane"/>
    <property type="evidence" value="ECO:0007669"/>
    <property type="project" value="TreeGrafter"/>
</dbReference>
<dbReference type="GO" id="GO:0005811">
    <property type="term" value="C:lipid droplet"/>
    <property type="evidence" value="ECO:0007669"/>
    <property type="project" value="TreeGrafter"/>
</dbReference>
<reference evidence="4" key="1">
    <citation type="journal article" date="2015" name="Genome Announc.">
        <title>Draft genome sequence of the fungus Penicillium brasilianum MG11.</title>
        <authorList>
            <person name="Horn F."/>
            <person name="Linde J."/>
            <person name="Mattern D.J."/>
            <person name="Walther G."/>
            <person name="Guthke R."/>
            <person name="Brakhage A.A."/>
            <person name="Valiante V."/>
        </authorList>
    </citation>
    <scope>NUCLEOTIDE SEQUENCE [LARGE SCALE GENOMIC DNA]</scope>
    <source>
        <strain evidence="4">MG11</strain>
    </source>
</reference>
<dbReference type="SUPFAM" id="SSF51735">
    <property type="entry name" value="NAD(P)-binding Rossmann-fold domains"/>
    <property type="match status" value="1"/>
</dbReference>
<dbReference type="AlphaFoldDB" id="A0A0F7TBL3"/>
<protein>
    <recommendedName>
        <fullName evidence="2">3beta-hydroxysteroid 3-dehydrogenase</fullName>
        <ecNumber evidence="2">1.1.1.270</ecNumber>
    </recommendedName>
</protein>
<name>A0A0F7TBL3_PENBI</name>
<comment type="pathway">
    <text evidence="1">Steroid biosynthesis; zymosterol biosynthesis; zymosterol from lanosterol: step 5/6.</text>
</comment>
<evidence type="ECO:0000313" key="3">
    <source>
        <dbReference type="EMBL" id="CEJ53825.1"/>
    </source>
</evidence>
<dbReference type="GO" id="GO:0005741">
    <property type="term" value="C:mitochondrial outer membrane"/>
    <property type="evidence" value="ECO:0007669"/>
    <property type="project" value="TreeGrafter"/>
</dbReference>
<evidence type="ECO:0000256" key="1">
    <source>
        <dbReference type="ARBA" id="ARBA00023589"/>
    </source>
</evidence>